<dbReference type="PANTHER" id="PTHR42844:SF1">
    <property type="entry name" value="DIHYDRONEOPTERIN ALDOLASE 1-RELATED"/>
    <property type="match status" value="1"/>
</dbReference>
<organism evidence="9 10">
    <name type="scientific">Streptococcus ratti</name>
    <dbReference type="NCBI Taxonomy" id="1341"/>
    <lineage>
        <taxon>Bacteria</taxon>
        <taxon>Bacillati</taxon>
        <taxon>Bacillota</taxon>
        <taxon>Bacilli</taxon>
        <taxon>Lactobacillales</taxon>
        <taxon>Streptococcaceae</taxon>
        <taxon>Streptococcus</taxon>
    </lineage>
</organism>
<dbReference type="EC" id="4.1.2.25" evidence="7"/>
<protein>
    <recommendedName>
        <fullName evidence="7">7,8-dihydroneopterin aldolase</fullName>
        <ecNumber evidence="7">4.1.2.25</ecNumber>
    </recommendedName>
</protein>
<dbReference type="UniPathway" id="UPA00077">
    <property type="reaction ID" value="UER00154"/>
</dbReference>
<reference evidence="9 10" key="1">
    <citation type="submission" date="2020-04" db="EMBL/GenBank/DDBJ databases">
        <title>MicrobeNet Type strains.</title>
        <authorList>
            <person name="Nicholson A.C."/>
        </authorList>
    </citation>
    <scope>NUCLEOTIDE SEQUENCE [LARGE SCALE GENOMIC DNA]</scope>
    <source>
        <strain evidence="9 10">DSM 22768</strain>
    </source>
</reference>
<evidence type="ECO:0000259" key="8">
    <source>
        <dbReference type="SMART" id="SM00905"/>
    </source>
</evidence>
<comment type="similarity">
    <text evidence="3 7">Belongs to the DHNA family.</text>
</comment>
<dbReference type="AlphaFoldDB" id="A0A7X9LE45"/>
<evidence type="ECO:0000256" key="5">
    <source>
        <dbReference type="ARBA" id="ARBA00023239"/>
    </source>
</evidence>
<feature type="domain" description="Dihydroneopterin aldolase/epimerase" evidence="8">
    <location>
        <begin position="4"/>
        <end position="117"/>
    </location>
</feature>
<dbReference type="FunFam" id="3.30.1130.10:FF:000003">
    <property type="entry name" value="7,8-dihydroneopterin aldolase"/>
    <property type="match status" value="1"/>
</dbReference>
<dbReference type="SMART" id="SM00905">
    <property type="entry name" value="FolB"/>
    <property type="match status" value="1"/>
</dbReference>
<dbReference type="EMBL" id="JABASA010000001">
    <property type="protein sequence ID" value="NMD48185.1"/>
    <property type="molecule type" value="Genomic_DNA"/>
</dbReference>
<dbReference type="InterPro" id="IPR006157">
    <property type="entry name" value="FolB_dom"/>
</dbReference>
<dbReference type="RefSeq" id="WP_003088184.1">
    <property type="nucleotide sequence ID" value="NZ_CP043405.1"/>
</dbReference>
<dbReference type="CDD" id="cd00534">
    <property type="entry name" value="DHNA_DHNTPE"/>
    <property type="match status" value="1"/>
</dbReference>
<evidence type="ECO:0000256" key="7">
    <source>
        <dbReference type="RuleBase" id="RU362079"/>
    </source>
</evidence>
<dbReference type="PANTHER" id="PTHR42844">
    <property type="entry name" value="DIHYDRONEOPTERIN ALDOLASE 1-RELATED"/>
    <property type="match status" value="1"/>
</dbReference>
<dbReference type="Proteomes" id="UP000532121">
    <property type="component" value="Unassembled WGS sequence"/>
</dbReference>
<keyword evidence="5 7" id="KW-0456">Lyase</keyword>
<dbReference type="InterPro" id="IPR006156">
    <property type="entry name" value="Dihydroneopterin_aldolase"/>
</dbReference>
<evidence type="ECO:0000256" key="3">
    <source>
        <dbReference type="ARBA" id="ARBA00005708"/>
    </source>
</evidence>
<evidence type="ECO:0000313" key="9">
    <source>
        <dbReference type="EMBL" id="NMD48185.1"/>
    </source>
</evidence>
<comment type="function">
    <text evidence="6 7">Catalyzes the conversion of 7,8-dihydroneopterin to 6-hydroxymethyl-7,8-dihydropterin.</text>
</comment>
<accession>A0A7X9LE45</accession>
<dbReference type="NCBIfam" id="TIGR00525">
    <property type="entry name" value="folB"/>
    <property type="match status" value="1"/>
</dbReference>
<sequence>MDKIILKGCRFYAYHGAFSEEQTLGQIFVIDAELTADLKAASETDNLEDTVHYGKIFEVIKNRVENSRYALIEKLAGAVCQDIFECFSAILAVTIRITKENPPIAGHYDAVGVELKRERP</sequence>
<proteinExistence type="inferred from homology"/>
<evidence type="ECO:0000313" key="10">
    <source>
        <dbReference type="Proteomes" id="UP000532121"/>
    </source>
</evidence>
<dbReference type="SUPFAM" id="SSF55620">
    <property type="entry name" value="Tetrahydrobiopterin biosynthesis enzymes-like"/>
    <property type="match status" value="1"/>
</dbReference>
<evidence type="ECO:0000256" key="4">
    <source>
        <dbReference type="ARBA" id="ARBA00022909"/>
    </source>
</evidence>
<gene>
    <name evidence="9" type="primary">folB</name>
    <name evidence="9" type="ORF">HHO37_00515</name>
</gene>
<comment type="caution">
    <text evidence="9">The sequence shown here is derived from an EMBL/GenBank/DDBJ whole genome shotgun (WGS) entry which is preliminary data.</text>
</comment>
<comment type="catalytic activity">
    <reaction evidence="1 7">
        <text>7,8-dihydroneopterin = 6-hydroxymethyl-7,8-dihydropterin + glycolaldehyde</text>
        <dbReference type="Rhea" id="RHEA:10540"/>
        <dbReference type="ChEBI" id="CHEBI:17001"/>
        <dbReference type="ChEBI" id="CHEBI:17071"/>
        <dbReference type="ChEBI" id="CHEBI:44841"/>
        <dbReference type="EC" id="4.1.2.25"/>
    </reaction>
</comment>
<dbReference type="Gene3D" id="3.30.1130.10">
    <property type="match status" value="1"/>
</dbReference>
<evidence type="ECO:0000256" key="6">
    <source>
        <dbReference type="ARBA" id="ARBA00037702"/>
    </source>
</evidence>
<dbReference type="GO" id="GO:0046654">
    <property type="term" value="P:tetrahydrofolate biosynthetic process"/>
    <property type="evidence" value="ECO:0007669"/>
    <property type="project" value="UniProtKB-UniRule"/>
</dbReference>
<dbReference type="GO" id="GO:0004150">
    <property type="term" value="F:dihydroneopterin aldolase activity"/>
    <property type="evidence" value="ECO:0007669"/>
    <property type="project" value="UniProtKB-UniRule"/>
</dbReference>
<evidence type="ECO:0000256" key="1">
    <source>
        <dbReference type="ARBA" id="ARBA00001353"/>
    </source>
</evidence>
<evidence type="ECO:0000256" key="2">
    <source>
        <dbReference type="ARBA" id="ARBA00005013"/>
    </source>
</evidence>
<dbReference type="NCBIfam" id="TIGR00526">
    <property type="entry name" value="folB_dom"/>
    <property type="match status" value="1"/>
</dbReference>
<dbReference type="GO" id="GO:0046656">
    <property type="term" value="P:folic acid biosynthetic process"/>
    <property type="evidence" value="ECO:0007669"/>
    <property type="project" value="UniProtKB-UniRule"/>
</dbReference>
<comment type="pathway">
    <text evidence="2 7">Cofactor biosynthesis; tetrahydrofolate biosynthesis; 2-amino-4-hydroxy-6-hydroxymethyl-7,8-dihydropteridine diphosphate from 7,8-dihydroneopterin triphosphate: step 3/4.</text>
</comment>
<dbReference type="Pfam" id="PF02152">
    <property type="entry name" value="FolB"/>
    <property type="match status" value="1"/>
</dbReference>
<name>A0A7X9LE45_STRRT</name>
<keyword evidence="4 7" id="KW-0289">Folate biosynthesis</keyword>
<dbReference type="InterPro" id="IPR043133">
    <property type="entry name" value="GTP-CH-I_C/QueF"/>
</dbReference>
<dbReference type="GO" id="GO:0005737">
    <property type="term" value="C:cytoplasm"/>
    <property type="evidence" value="ECO:0007669"/>
    <property type="project" value="TreeGrafter"/>
</dbReference>